<dbReference type="InterPro" id="IPR013094">
    <property type="entry name" value="AB_hydrolase_3"/>
</dbReference>
<dbReference type="GO" id="GO:0016787">
    <property type="term" value="F:hydrolase activity"/>
    <property type="evidence" value="ECO:0007669"/>
    <property type="project" value="UniProtKB-KW"/>
</dbReference>
<feature type="signal peptide" evidence="1">
    <location>
        <begin position="1"/>
        <end position="25"/>
    </location>
</feature>
<dbReference type="InterPro" id="IPR029058">
    <property type="entry name" value="AB_hydrolase_fold"/>
</dbReference>
<keyword evidence="3" id="KW-0378">Hydrolase</keyword>
<evidence type="ECO:0000259" key="2">
    <source>
        <dbReference type="Pfam" id="PF07859"/>
    </source>
</evidence>
<protein>
    <submittedName>
        <fullName evidence="3">Alpha/Beta hydrolase protein</fullName>
    </submittedName>
</protein>
<name>A0ABR4JPF7_9EURO</name>
<reference evidence="3 4" key="1">
    <citation type="submission" date="2024-07" db="EMBL/GenBank/DDBJ databases">
        <title>Section-level genome sequencing and comparative genomics of Aspergillus sections Usti and Cavernicolus.</title>
        <authorList>
            <consortium name="Lawrence Berkeley National Laboratory"/>
            <person name="Nybo J.L."/>
            <person name="Vesth T.C."/>
            <person name="Theobald S."/>
            <person name="Frisvad J.C."/>
            <person name="Larsen T.O."/>
            <person name="Kjaerboelling I."/>
            <person name="Rothschild-Mancinelli K."/>
            <person name="Lyhne E.K."/>
            <person name="Kogle M.E."/>
            <person name="Barry K."/>
            <person name="Clum A."/>
            <person name="Na H."/>
            <person name="Ledsgaard L."/>
            <person name="Lin J."/>
            <person name="Lipzen A."/>
            <person name="Kuo A."/>
            <person name="Riley R."/>
            <person name="Mondo S."/>
            <person name="Labutti K."/>
            <person name="Haridas S."/>
            <person name="Pangalinan J."/>
            <person name="Salamov A.A."/>
            <person name="Simmons B.A."/>
            <person name="Magnuson J.K."/>
            <person name="Chen J."/>
            <person name="Drula E."/>
            <person name="Henrissat B."/>
            <person name="Wiebenga A."/>
            <person name="Lubbers R.J."/>
            <person name="Gomes A.C."/>
            <person name="Makela M.R."/>
            <person name="Stajich J."/>
            <person name="Grigoriev I.V."/>
            <person name="Mortensen U.H."/>
            <person name="De Vries R.P."/>
            <person name="Baker S.E."/>
            <person name="Andersen M.R."/>
        </authorList>
    </citation>
    <scope>NUCLEOTIDE SEQUENCE [LARGE SCALE GENOMIC DNA]</scope>
    <source>
        <strain evidence="3 4">CBS 123904</strain>
    </source>
</reference>
<proteinExistence type="predicted"/>
<keyword evidence="1" id="KW-0732">Signal</keyword>
<keyword evidence="4" id="KW-1185">Reference proteome</keyword>
<evidence type="ECO:0000313" key="4">
    <source>
        <dbReference type="Proteomes" id="UP001610446"/>
    </source>
</evidence>
<dbReference type="Proteomes" id="UP001610446">
    <property type="component" value="Unassembled WGS sequence"/>
</dbReference>
<dbReference type="PANTHER" id="PTHR23024">
    <property type="entry name" value="ARYLACETAMIDE DEACETYLASE"/>
    <property type="match status" value="1"/>
</dbReference>
<feature type="chain" id="PRO_5045439361" evidence="1">
    <location>
        <begin position="26"/>
        <end position="220"/>
    </location>
</feature>
<accession>A0ABR4JPF7</accession>
<dbReference type="PANTHER" id="PTHR23024:SF242">
    <property type="entry name" value="ALPHA_BETA HYDROLASE FOLD-3 DOMAIN-CONTAINING PROTEIN-RELATED"/>
    <property type="match status" value="1"/>
</dbReference>
<evidence type="ECO:0000256" key="1">
    <source>
        <dbReference type="SAM" id="SignalP"/>
    </source>
</evidence>
<dbReference type="InterPro" id="IPR050466">
    <property type="entry name" value="Carboxylest/Gibb_receptor"/>
</dbReference>
<sequence length="220" mass="24094">MTALSTLRFKIHGLLLTLLTKIIRPVPIALAHLSRTPKPTPDLIENVLININSTTDHKIKLRIYNPFSTTNYCRYTATETGHTVIDVAYRLAPEHSFPAALEDIAAVVSHVRSQPDRYDSIRISIGGFSAGGNLATSVAVNYFPPGTFKNFITFYPVLDTSIPAPTKIANMPAEASGRPKYGGMGSVPALAMRFFQACYVSSPKVELAEKGLSFRPVMRI</sequence>
<dbReference type="Pfam" id="PF07859">
    <property type="entry name" value="Abhydrolase_3"/>
    <property type="match status" value="1"/>
</dbReference>
<comment type="caution">
    <text evidence="3">The sequence shown here is derived from an EMBL/GenBank/DDBJ whole genome shotgun (WGS) entry which is preliminary data.</text>
</comment>
<dbReference type="Gene3D" id="3.40.50.1820">
    <property type="entry name" value="alpha/beta hydrolase"/>
    <property type="match status" value="1"/>
</dbReference>
<dbReference type="SUPFAM" id="SSF53474">
    <property type="entry name" value="alpha/beta-Hydrolases"/>
    <property type="match status" value="1"/>
</dbReference>
<gene>
    <name evidence="3" type="ORF">BJY01DRAFT_249800</name>
</gene>
<feature type="domain" description="Alpha/beta hydrolase fold-3" evidence="2">
    <location>
        <begin position="64"/>
        <end position="164"/>
    </location>
</feature>
<dbReference type="EMBL" id="JBFXLU010000116">
    <property type="protein sequence ID" value="KAL2840868.1"/>
    <property type="molecule type" value="Genomic_DNA"/>
</dbReference>
<organism evidence="3 4">
    <name type="scientific">Aspergillus pseudoustus</name>
    <dbReference type="NCBI Taxonomy" id="1810923"/>
    <lineage>
        <taxon>Eukaryota</taxon>
        <taxon>Fungi</taxon>
        <taxon>Dikarya</taxon>
        <taxon>Ascomycota</taxon>
        <taxon>Pezizomycotina</taxon>
        <taxon>Eurotiomycetes</taxon>
        <taxon>Eurotiomycetidae</taxon>
        <taxon>Eurotiales</taxon>
        <taxon>Aspergillaceae</taxon>
        <taxon>Aspergillus</taxon>
        <taxon>Aspergillus subgen. Nidulantes</taxon>
    </lineage>
</organism>
<evidence type="ECO:0000313" key="3">
    <source>
        <dbReference type="EMBL" id="KAL2840868.1"/>
    </source>
</evidence>